<dbReference type="AlphaFoldDB" id="A0A6G1FBN8"/>
<reference evidence="2 3" key="1">
    <citation type="submission" date="2019-11" db="EMBL/GenBank/DDBJ databases">
        <title>Whole genome sequence of Oryza granulata.</title>
        <authorList>
            <person name="Li W."/>
        </authorList>
    </citation>
    <scope>NUCLEOTIDE SEQUENCE [LARGE SCALE GENOMIC DNA]</scope>
    <source>
        <strain evidence="3">cv. Menghai</strain>
        <tissue evidence="2">Leaf</tissue>
    </source>
</reference>
<name>A0A6G1FBN8_9ORYZ</name>
<feature type="compositionally biased region" description="Basic and acidic residues" evidence="1">
    <location>
        <begin position="40"/>
        <end position="54"/>
    </location>
</feature>
<evidence type="ECO:0000313" key="2">
    <source>
        <dbReference type="EMBL" id="KAF0934358.1"/>
    </source>
</evidence>
<gene>
    <name evidence="2" type="ORF">E2562_024987</name>
</gene>
<proteinExistence type="predicted"/>
<evidence type="ECO:0000313" key="3">
    <source>
        <dbReference type="Proteomes" id="UP000479710"/>
    </source>
</evidence>
<feature type="region of interest" description="Disordered" evidence="1">
    <location>
        <begin position="21"/>
        <end position="60"/>
    </location>
</feature>
<keyword evidence="3" id="KW-1185">Reference proteome</keyword>
<protein>
    <submittedName>
        <fullName evidence="2">Uncharacterized protein</fullName>
    </submittedName>
</protein>
<sequence>MAAMEVKFELELSRTGIMDKEAQGGGVKSISWRRRQPSTETRRLPLSEPEKGAEVEIELN</sequence>
<dbReference type="Proteomes" id="UP000479710">
    <property type="component" value="Unassembled WGS sequence"/>
</dbReference>
<dbReference type="EMBL" id="SPHZ02000001">
    <property type="protein sequence ID" value="KAF0934358.1"/>
    <property type="molecule type" value="Genomic_DNA"/>
</dbReference>
<accession>A0A6G1FBN8</accession>
<evidence type="ECO:0000256" key="1">
    <source>
        <dbReference type="SAM" id="MobiDB-lite"/>
    </source>
</evidence>
<organism evidence="2 3">
    <name type="scientific">Oryza meyeriana var. granulata</name>
    <dbReference type="NCBI Taxonomy" id="110450"/>
    <lineage>
        <taxon>Eukaryota</taxon>
        <taxon>Viridiplantae</taxon>
        <taxon>Streptophyta</taxon>
        <taxon>Embryophyta</taxon>
        <taxon>Tracheophyta</taxon>
        <taxon>Spermatophyta</taxon>
        <taxon>Magnoliopsida</taxon>
        <taxon>Liliopsida</taxon>
        <taxon>Poales</taxon>
        <taxon>Poaceae</taxon>
        <taxon>BOP clade</taxon>
        <taxon>Oryzoideae</taxon>
        <taxon>Oryzeae</taxon>
        <taxon>Oryzinae</taxon>
        <taxon>Oryza</taxon>
        <taxon>Oryza meyeriana</taxon>
    </lineage>
</organism>
<comment type="caution">
    <text evidence="2">The sequence shown here is derived from an EMBL/GenBank/DDBJ whole genome shotgun (WGS) entry which is preliminary data.</text>
</comment>